<sequence length="360" mass="37570">MTGQHRIVVLGAGYAGLSAARRFAGKGAEVTVVDARAEFVERVRLHQVAAGQSVRRWDLAELLRGKGIGFVHARAEHIDTAAGQVRLHDGATLAYDTLVYALGSIADTAGVPGAAEHAKFVATPEDLTWTAGAGRIAVVGAGATGIELAAELAESLPDSRVTLFSPDEPGAWLSPKAVAHIRRVLERLGVEIRPDAKVTEVLADGVRLASGEVVPTDVTVWTTGFGVPDLAARSGLAVDAAGRVRTDSSLRSVSHPNVYAAGDSAVVAGPGDRELRMACATALPTGKYAADAALARLAGREPRGLGFRYVLQCLSLGRHDGLVQFVRADDSPRGTVLRGRTGAWVKERIVRFAAASAGAK</sequence>
<dbReference type="PANTHER" id="PTHR42913:SF3">
    <property type="entry name" value="64 KDA MITOCHONDRIAL NADH DEHYDROGENASE (EUROFUNG)"/>
    <property type="match status" value="1"/>
</dbReference>
<keyword evidence="8" id="KW-1185">Reference proteome</keyword>
<dbReference type="InterPro" id="IPR036188">
    <property type="entry name" value="FAD/NAD-bd_sf"/>
</dbReference>
<dbReference type="PRINTS" id="PR00368">
    <property type="entry name" value="FADPNR"/>
</dbReference>
<dbReference type="RefSeq" id="WP_067511391.1">
    <property type="nucleotide sequence ID" value="NZ_CP107943.1"/>
</dbReference>
<protein>
    <submittedName>
        <fullName evidence="7">NADH dehydrogenase FAD-containing subunit</fullName>
    </submittedName>
</protein>
<comment type="caution">
    <text evidence="7">The sequence shown here is derived from an EMBL/GenBank/DDBJ whole genome shotgun (WGS) entry which is preliminary data.</text>
</comment>
<evidence type="ECO:0000256" key="3">
    <source>
        <dbReference type="ARBA" id="ARBA00022630"/>
    </source>
</evidence>
<evidence type="ECO:0000313" key="7">
    <source>
        <dbReference type="EMBL" id="RBO87769.1"/>
    </source>
</evidence>
<dbReference type="Gene3D" id="3.50.50.100">
    <property type="match status" value="1"/>
</dbReference>
<gene>
    <name evidence="7" type="ORF">DFR74_11022</name>
</gene>
<dbReference type="InterPro" id="IPR051169">
    <property type="entry name" value="NADH-Q_oxidoreductase"/>
</dbReference>
<dbReference type="OrthoDB" id="9784880at2"/>
<dbReference type="AlphaFoldDB" id="A0A366DE22"/>
<evidence type="ECO:0000259" key="6">
    <source>
        <dbReference type="Pfam" id="PF07992"/>
    </source>
</evidence>
<evidence type="ECO:0000256" key="4">
    <source>
        <dbReference type="ARBA" id="ARBA00022827"/>
    </source>
</evidence>
<organism evidence="7 8">
    <name type="scientific">Nocardia puris</name>
    <dbReference type="NCBI Taxonomy" id="208602"/>
    <lineage>
        <taxon>Bacteria</taxon>
        <taxon>Bacillati</taxon>
        <taxon>Actinomycetota</taxon>
        <taxon>Actinomycetes</taxon>
        <taxon>Mycobacteriales</taxon>
        <taxon>Nocardiaceae</taxon>
        <taxon>Nocardia</taxon>
    </lineage>
</organism>
<comment type="similarity">
    <text evidence="2">Belongs to the NADH dehydrogenase family.</text>
</comment>
<proteinExistence type="inferred from homology"/>
<dbReference type="Pfam" id="PF07992">
    <property type="entry name" value="Pyr_redox_2"/>
    <property type="match status" value="1"/>
</dbReference>
<dbReference type="InterPro" id="IPR023753">
    <property type="entry name" value="FAD/NAD-binding_dom"/>
</dbReference>
<comment type="cofactor">
    <cofactor evidence="1">
        <name>FAD</name>
        <dbReference type="ChEBI" id="CHEBI:57692"/>
    </cofactor>
</comment>
<keyword evidence="5" id="KW-0560">Oxidoreductase</keyword>
<dbReference type="GO" id="GO:0019646">
    <property type="term" value="P:aerobic electron transport chain"/>
    <property type="evidence" value="ECO:0007669"/>
    <property type="project" value="TreeGrafter"/>
</dbReference>
<keyword evidence="3" id="KW-0285">Flavoprotein</keyword>
<evidence type="ECO:0000256" key="1">
    <source>
        <dbReference type="ARBA" id="ARBA00001974"/>
    </source>
</evidence>
<name>A0A366DE22_9NOCA</name>
<keyword evidence="4" id="KW-0274">FAD</keyword>
<evidence type="ECO:0000256" key="5">
    <source>
        <dbReference type="ARBA" id="ARBA00023002"/>
    </source>
</evidence>
<evidence type="ECO:0000313" key="8">
    <source>
        <dbReference type="Proteomes" id="UP000252586"/>
    </source>
</evidence>
<evidence type="ECO:0000256" key="2">
    <source>
        <dbReference type="ARBA" id="ARBA00005272"/>
    </source>
</evidence>
<accession>A0A366DE22</accession>
<dbReference type="GO" id="GO:0003955">
    <property type="term" value="F:NAD(P)H dehydrogenase (quinone) activity"/>
    <property type="evidence" value="ECO:0007669"/>
    <property type="project" value="TreeGrafter"/>
</dbReference>
<dbReference type="SUPFAM" id="SSF51905">
    <property type="entry name" value="FAD/NAD(P)-binding domain"/>
    <property type="match status" value="1"/>
</dbReference>
<dbReference type="STRING" id="1210090.GCA_001613185_04715"/>
<feature type="domain" description="FAD/NAD(P)-binding" evidence="6">
    <location>
        <begin position="6"/>
        <end position="272"/>
    </location>
</feature>
<dbReference type="Proteomes" id="UP000252586">
    <property type="component" value="Unassembled WGS sequence"/>
</dbReference>
<dbReference type="EMBL" id="QNRE01000010">
    <property type="protein sequence ID" value="RBO87769.1"/>
    <property type="molecule type" value="Genomic_DNA"/>
</dbReference>
<dbReference type="PANTHER" id="PTHR42913">
    <property type="entry name" value="APOPTOSIS-INDUCING FACTOR 1"/>
    <property type="match status" value="1"/>
</dbReference>
<reference evidence="7 8" key="1">
    <citation type="submission" date="2018-06" db="EMBL/GenBank/DDBJ databases">
        <title>Genomic Encyclopedia of Type Strains, Phase IV (KMG-IV): sequencing the most valuable type-strain genomes for metagenomic binning, comparative biology and taxonomic classification.</title>
        <authorList>
            <person name="Goeker M."/>
        </authorList>
    </citation>
    <scope>NUCLEOTIDE SEQUENCE [LARGE SCALE GENOMIC DNA]</scope>
    <source>
        <strain evidence="7 8">DSM 44599</strain>
    </source>
</reference>
<dbReference type="PRINTS" id="PR00411">
    <property type="entry name" value="PNDRDTASEI"/>
</dbReference>